<proteinExistence type="predicted"/>
<dbReference type="EMBL" id="QLLG01000267">
    <property type="protein sequence ID" value="RMX65085.1"/>
    <property type="molecule type" value="Genomic_DNA"/>
</dbReference>
<evidence type="ECO:0000313" key="2">
    <source>
        <dbReference type="Proteomes" id="UP000282087"/>
    </source>
</evidence>
<accession>A0A3M6VDI2</accession>
<comment type="caution">
    <text evidence="1">The sequence shown here is derived from an EMBL/GenBank/DDBJ whole genome shotgun (WGS) entry which is preliminary data.</text>
</comment>
<organism evidence="1 2">
    <name type="scientific">Peronospora effusa</name>
    <dbReference type="NCBI Taxonomy" id="542832"/>
    <lineage>
        <taxon>Eukaryota</taxon>
        <taxon>Sar</taxon>
        <taxon>Stramenopiles</taxon>
        <taxon>Oomycota</taxon>
        <taxon>Peronosporomycetes</taxon>
        <taxon>Peronosporales</taxon>
        <taxon>Peronosporaceae</taxon>
        <taxon>Peronospora</taxon>
    </lineage>
</organism>
<dbReference type="Proteomes" id="UP000282087">
    <property type="component" value="Unassembled WGS sequence"/>
</dbReference>
<evidence type="ECO:0000313" key="1">
    <source>
        <dbReference type="EMBL" id="RMX65085.1"/>
    </source>
</evidence>
<keyword evidence="2" id="KW-1185">Reference proteome</keyword>
<reference evidence="1 2" key="1">
    <citation type="submission" date="2018-06" db="EMBL/GenBank/DDBJ databases">
        <title>Comparative genomics of downy mildews reveals potential adaptations to biotrophy.</title>
        <authorList>
            <person name="Fletcher K."/>
            <person name="Klosterman S.J."/>
            <person name="Derevnina L."/>
            <person name="Martin F."/>
            <person name="Koike S."/>
            <person name="Reyes Chin-Wo S."/>
            <person name="Mou B."/>
            <person name="Michelmore R."/>
        </authorList>
    </citation>
    <scope>NUCLEOTIDE SEQUENCE [LARGE SCALE GENOMIC DNA]</scope>
    <source>
        <strain evidence="1 2">R14</strain>
    </source>
</reference>
<gene>
    <name evidence="1" type="ORF">DD238_003179</name>
</gene>
<protein>
    <submittedName>
        <fullName evidence="1">Uncharacterized protein</fullName>
    </submittedName>
</protein>
<name>A0A3M6VDI2_9STRA</name>
<dbReference type="AlphaFoldDB" id="A0A3M6VDI2"/>
<sequence length="103" mass="11383">MCVYARQRDLILAEAHKTSMKIKANAFGVDVKGQSGHDSRPCHHEQDRQRHVSLSLQGTGYGFETYNDVYDTTSLFVPVVQRKPPSCSDSAVVLMADCATHGD</sequence>